<dbReference type="EMBL" id="CM002923">
    <property type="protein sequence ID" value="KGN61644.1"/>
    <property type="molecule type" value="Genomic_DNA"/>
</dbReference>
<keyword evidence="2" id="KW-1185">Reference proteome</keyword>
<name>A0A0A0LKR3_CUCSA</name>
<dbReference type="Proteomes" id="UP000029981">
    <property type="component" value="Chromosome 2"/>
</dbReference>
<accession>A0A0A0LKR3</accession>
<evidence type="ECO:0000313" key="1">
    <source>
        <dbReference type="EMBL" id="KGN61644.1"/>
    </source>
</evidence>
<sequence>MANEIYQYLTSNTKLQMLSQRGRSIQVQIRTEPKRKDFAMFILLKRTPTRELVKSQSTPLATISSNQEASIQFSTSQREVQKTVTRQALKLQVRPLAIIFKYQRVFKEAVAQGR</sequence>
<protein>
    <submittedName>
        <fullName evidence="1">Uncharacterized protein</fullName>
    </submittedName>
</protein>
<reference evidence="1 2" key="2">
    <citation type="journal article" date="2009" name="PLoS ONE">
        <title>An integrated genetic and cytogenetic map of the cucumber genome.</title>
        <authorList>
            <person name="Ren Y."/>
            <person name="Zhang Z."/>
            <person name="Liu J."/>
            <person name="Staub J.E."/>
            <person name="Han Y."/>
            <person name="Cheng Z."/>
            <person name="Li X."/>
            <person name="Lu J."/>
            <person name="Miao H."/>
            <person name="Kang H."/>
            <person name="Xie B."/>
            <person name="Gu X."/>
            <person name="Wang X."/>
            <person name="Du Y."/>
            <person name="Jin W."/>
            <person name="Huang S."/>
        </authorList>
    </citation>
    <scope>NUCLEOTIDE SEQUENCE [LARGE SCALE GENOMIC DNA]</scope>
    <source>
        <strain evidence="2">cv. 9930</strain>
    </source>
</reference>
<dbReference type="Gramene" id="KGN61644">
    <property type="protein sequence ID" value="KGN61644"/>
    <property type="gene ID" value="Csa_2G200430"/>
</dbReference>
<evidence type="ECO:0000313" key="2">
    <source>
        <dbReference type="Proteomes" id="UP000029981"/>
    </source>
</evidence>
<proteinExistence type="predicted"/>
<reference evidence="1 2" key="4">
    <citation type="journal article" date="2011" name="BMC Genomics">
        <title>RNA-Seq improves annotation of protein-coding genes in the cucumber genome.</title>
        <authorList>
            <person name="Li Z."/>
            <person name="Zhang Z."/>
            <person name="Yan P."/>
            <person name="Huang S."/>
            <person name="Fei Z."/>
            <person name="Lin K."/>
        </authorList>
    </citation>
    <scope>NUCLEOTIDE SEQUENCE [LARGE SCALE GENOMIC DNA]</scope>
    <source>
        <strain evidence="2">cv. 9930</strain>
    </source>
</reference>
<gene>
    <name evidence="1" type="ORF">Csa_2G200430</name>
</gene>
<reference evidence="1 2" key="3">
    <citation type="journal article" date="2010" name="BMC Genomics">
        <title>Transcriptome sequencing and comparative analysis of cucumber flowers with different sex types.</title>
        <authorList>
            <person name="Guo S."/>
            <person name="Zheng Y."/>
            <person name="Joung J.G."/>
            <person name="Liu S."/>
            <person name="Zhang Z."/>
            <person name="Crasta O.R."/>
            <person name="Sobral B.W."/>
            <person name="Xu Y."/>
            <person name="Huang S."/>
            <person name="Fei Z."/>
        </authorList>
    </citation>
    <scope>NUCLEOTIDE SEQUENCE [LARGE SCALE GENOMIC DNA]</scope>
    <source>
        <strain evidence="2">cv. 9930</strain>
    </source>
</reference>
<reference evidence="1 2" key="1">
    <citation type="journal article" date="2009" name="Nat. Genet.">
        <title>The genome of the cucumber, Cucumis sativus L.</title>
        <authorList>
            <person name="Huang S."/>
            <person name="Li R."/>
            <person name="Zhang Z."/>
            <person name="Li L."/>
            <person name="Gu X."/>
            <person name="Fan W."/>
            <person name="Lucas W.J."/>
            <person name="Wang X."/>
            <person name="Xie B."/>
            <person name="Ni P."/>
            <person name="Ren Y."/>
            <person name="Zhu H."/>
            <person name="Li J."/>
            <person name="Lin K."/>
            <person name="Jin W."/>
            <person name="Fei Z."/>
            <person name="Li G."/>
            <person name="Staub J."/>
            <person name="Kilian A."/>
            <person name="van der Vossen E.A."/>
            <person name="Wu Y."/>
            <person name="Guo J."/>
            <person name="He J."/>
            <person name="Jia Z."/>
            <person name="Ren Y."/>
            <person name="Tian G."/>
            <person name="Lu Y."/>
            <person name="Ruan J."/>
            <person name="Qian W."/>
            <person name="Wang M."/>
            <person name="Huang Q."/>
            <person name="Li B."/>
            <person name="Xuan Z."/>
            <person name="Cao J."/>
            <person name="Asan"/>
            <person name="Wu Z."/>
            <person name="Zhang J."/>
            <person name="Cai Q."/>
            <person name="Bai Y."/>
            <person name="Zhao B."/>
            <person name="Han Y."/>
            <person name="Li Y."/>
            <person name="Li X."/>
            <person name="Wang S."/>
            <person name="Shi Q."/>
            <person name="Liu S."/>
            <person name="Cho W.K."/>
            <person name="Kim J.Y."/>
            <person name="Xu Y."/>
            <person name="Heller-Uszynska K."/>
            <person name="Miao H."/>
            <person name="Cheng Z."/>
            <person name="Zhang S."/>
            <person name="Wu J."/>
            <person name="Yang Y."/>
            <person name="Kang H."/>
            <person name="Li M."/>
            <person name="Liang H."/>
            <person name="Ren X."/>
            <person name="Shi Z."/>
            <person name="Wen M."/>
            <person name="Jian M."/>
            <person name="Yang H."/>
            <person name="Zhang G."/>
            <person name="Yang Z."/>
            <person name="Chen R."/>
            <person name="Liu S."/>
            <person name="Li J."/>
            <person name="Ma L."/>
            <person name="Liu H."/>
            <person name="Zhou Y."/>
            <person name="Zhao J."/>
            <person name="Fang X."/>
            <person name="Li G."/>
            <person name="Fang L."/>
            <person name="Li Y."/>
            <person name="Liu D."/>
            <person name="Zheng H."/>
            <person name="Zhang Y."/>
            <person name="Qin N."/>
            <person name="Li Z."/>
            <person name="Yang G."/>
            <person name="Yang S."/>
            <person name="Bolund L."/>
            <person name="Kristiansen K."/>
            <person name="Zheng H."/>
            <person name="Li S."/>
            <person name="Zhang X."/>
            <person name="Yang H."/>
            <person name="Wang J."/>
            <person name="Sun R."/>
            <person name="Zhang B."/>
            <person name="Jiang S."/>
            <person name="Wang J."/>
            <person name="Du Y."/>
            <person name="Li S."/>
        </authorList>
    </citation>
    <scope>NUCLEOTIDE SEQUENCE [LARGE SCALE GENOMIC DNA]</scope>
    <source>
        <strain evidence="2">cv. 9930</strain>
    </source>
</reference>
<dbReference type="AlphaFoldDB" id="A0A0A0LKR3"/>
<organism evidence="1 2">
    <name type="scientific">Cucumis sativus</name>
    <name type="common">Cucumber</name>
    <dbReference type="NCBI Taxonomy" id="3659"/>
    <lineage>
        <taxon>Eukaryota</taxon>
        <taxon>Viridiplantae</taxon>
        <taxon>Streptophyta</taxon>
        <taxon>Embryophyta</taxon>
        <taxon>Tracheophyta</taxon>
        <taxon>Spermatophyta</taxon>
        <taxon>Magnoliopsida</taxon>
        <taxon>eudicotyledons</taxon>
        <taxon>Gunneridae</taxon>
        <taxon>Pentapetalae</taxon>
        <taxon>rosids</taxon>
        <taxon>fabids</taxon>
        <taxon>Cucurbitales</taxon>
        <taxon>Cucurbitaceae</taxon>
        <taxon>Benincaseae</taxon>
        <taxon>Cucumis</taxon>
    </lineage>
</organism>